<feature type="region of interest" description="Disordered" evidence="1">
    <location>
        <begin position="158"/>
        <end position="225"/>
    </location>
</feature>
<protein>
    <submittedName>
        <fullName evidence="3">Stc1 domain protein</fullName>
    </submittedName>
</protein>
<keyword evidence="4" id="KW-1185">Reference proteome</keyword>
<feature type="region of interest" description="Disordered" evidence="1">
    <location>
        <begin position="311"/>
        <end position="370"/>
    </location>
</feature>
<evidence type="ECO:0000313" key="3">
    <source>
        <dbReference type="EMBL" id="KAF6816834.1"/>
    </source>
</evidence>
<evidence type="ECO:0000259" key="2">
    <source>
        <dbReference type="Pfam" id="PF12898"/>
    </source>
</evidence>
<feature type="region of interest" description="Disordered" evidence="1">
    <location>
        <begin position="134"/>
        <end position="153"/>
    </location>
</feature>
<feature type="compositionally biased region" description="Polar residues" evidence="1">
    <location>
        <begin position="197"/>
        <end position="222"/>
    </location>
</feature>
<name>A0A8H6JP58_9PEZI</name>
<dbReference type="InterPro" id="IPR024630">
    <property type="entry name" value="Stc1"/>
</dbReference>
<dbReference type="Proteomes" id="UP000652219">
    <property type="component" value="Unassembled WGS sequence"/>
</dbReference>
<dbReference type="EMBL" id="WIGN01000025">
    <property type="protein sequence ID" value="KAF6816834.1"/>
    <property type="molecule type" value="Genomic_DNA"/>
</dbReference>
<feature type="compositionally biased region" description="Low complexity" evidence="1">
    <location>
        <begin position="311"/>
        <end position="321"/>
    </location>
</feature>
<evidence type="ECO:0000313" key="4">
    <source>
        <dbReference type="Proteomes" id="UP000652219"/>
    </source>
</evidence>
<gene>
    <name evidence="3" type="ORF">CSOJ01_02765</name>
</gene>
<evidence type="ECO:0000256" key="1">
    <source>
        <dbReference type="SAM" id="MobiDB-lite"/>
    </source>
</evidence>
<feature type="compositionally biased region" description="Acidic residues" evidence="1">
    <location>
        <begin position="359"/>
        <end position="370"/>
    </location>
</feature>
<sequence>MSSIASRPNGPVNDGQKLPDRFRCGLGGEWKPFSGFSKRQQKLVTDKLGRRIRIDAANTGMICRIHSGEPVKEIRCEGPCDMIRILEDFSKNNRVNGNYICKQCQHWTNTQEPGYAPWAAPEAQLDPLEQEDARNTNHLPTEPSDIFDFGSDIPTPLAPVTGADVLSTVGTGEPGGPSLRDSDINSIRPAVRRNDSSRLGTRSIDSSRLASGSAVSDDTNMSRLGELSGPMAGMWLSNASVAQQHTSSIKYNAWDSEGRKHAMNKTPTVQSGKALTMMDSLASGSNFREVGSNNLNEGRAGHKAFIQETVTRTTQTRTTQTHGFGKASERQGDRKQLTEKEHRDRQKYLLPNRQAIMPDLDDGFDDDDSE</sequence>
<proteinExistence type="predicted"/>
<reference evidence="3 4" key="1">
    <citation type="journal article" date="2020" name="Phytopathology">
        <title>Genome Sequence Resources of Colletotrichum truncatum, C. plurivorum, C. musicola, and C. sojae: Four Species Pathogenic to Soybean (Glycine max).</title>
        <authorList>
            <person name="Rogerio F."/>
            <person name="Boufleur T.R."/>
            <person name="Ciampi-Guillardi M."/>
            <person name="Sukno S.A."/>
            <person name="Thon M.R."/>
            <person name="Massola Junior N.S."/>
            <person name="Baroncelli R."/>
        </authorList>
    </citation>
    <scope>NUCLEOTIDE SEQUENCE [LARGE SCALE GENOMIC DNA]</scope>
    <source>
        <strain evidence="3 4">LFN0009</strain>
    </source>
</reference>
<dbReference type="AlphaFoldDB" id="A0A8H6JP58"/>
<organism evidence="3 4">
    <name type="scientific">Colletotrichum sojae</name>
    <dbReference type="NCBI Taxonomy" id="2175907"/>
    <lineage>
        <taxon>Eukaryota</taxon>
        <taxon>Fungi</taxon>
        <taxon>Dikarya</taxon>
        <taxon>Ascomycota</taxon>
        <taxon>Pezizomycotina</taxon>
        <taxon>Sordariomycetes</taxon>
        <taxon>Hypocreomycetidae</taxon>
        <taxon>Glomerellales</taxon>
        <taxon>Glomerellaceae</taxon>
        <taxon>Colletotrichum</taxon>
        <taxon>Colletotrichum orchidearum species complex</taxon>
    </lineage>
</organism>
<comment type="caution">
    <text evidence="3">The sequence shown here is derived from an EMBL/GenBank/DDBJ whole genome shotgun (WGS) entry which is preliminary data.</text>
</comment>
<feature type="compositionally biased region" description="Basic and acidic residues" evidence="1">
    <location>
        <begin position="327"/>
        <end position="347"/>
    </location>
</feature>
<feature type="domain" description="Stc1" evidence="2">
    <location>
        <begin position="23"/>
        <end position="106"/>
    </location>
</feature>
<dbReference type="Pfam" id="PF12898">
    <property type="entry name" value="Stc1"/>
    <property type="match status" value="1"/>
</dbReference>
<accession>A0A8H6JP58</accession>